<gene>
    <name evidence="1" type="ORF">BBIA_0316</name>
</gene>
<dbReference type="AlphaFoldDB" id="A0A087A1I5"/>
<comment type="caution">
    <text evidence="1">The sequence shown here is derived from an EMBL/GenBank/DDBJ whole genome shotgun (WGS) entry which is preliminary data.</text>
</comment>
<evidence type="ECO:0000313" key="2">
    <source>
        <dbReference type="Proteomes" id="UP000029108"/>
    </source>
</evidence>
<dbReference type="EMBL" id="JGYN01000004">
    <property type="protein sequence ID" value="KFI52635.1"/>
    <property type="molecule type" value="Genomic_DNA"/>
</dbReference>
<dbReference type="RefSeq" id="WP_051923636.1">
    <property type="nucleotide sequence ID" value="NZ_JDUU01000009.1"/>
</dbReference>
<accession>A0A087A1I5</accession>
<dbReference type="Proteomes" id="UP000029108">
    <property type="component" value="Unassembled WGS sequence"/>
</dbReference>
<dbReference type="eggNOG" id="ENOG5031DXB">
    <property type="taxonomic scope" value="Bacteria"/>
</dbReference>
<evidence type="ECO:0000313" key="1">
    <source>
        <dbReference type="EMBL" id="KFI52635.1"/>
    </source>
</evidence>
<sequence>MSQQVFLFMNWGDGWVSLTSHVNSMAALAGLSCRWGVDTPDEQPDPAVLSFRVLDRTGDLAGRAATLAGARVLLQLSESPRWSSLPSFTYDSSDLTWSKLPSKYTPDIPDVASASAQTLFDGIVSTGGEVRPVAGGWMLSLTASSRMIVLKRLSSKGPTNTAAKYKGLHWVGSPAERVAEINKRARAANAPTVDTTGLELPPNVAPYDDSDFPSLLDLLHRLYAHSGRMLLWCEKPSKTASVIGYTALADPVTIGTNANGDAYTTVDGERRDAVDGSRIPADESYIIPEPVTQITLTCRSVKKNSDNVLEIGDTQTVYGDGGLLPANLKNTQSAITRESDVITSDESGGTWGGVLWSPTSEGKATASAWLYAVNMRLRAQNIVFDSRRVEPAERPELYRTCPSGPLVITNATAARLVGDDGKPAFTGAWTTIGGTLTFDWEADEPVLRHETTIWPLPVYSAVKWSDLSGWTATYDDVEITWADLSIMSPAAAAIAERTPV</sequence>
<reference evidence="1 2" key="1">
    <citation type="submission" date="2014-03" db="EMBL/GenBank/DDBJ databases">
        <title>Genomics of Bifidobacteria.</title>
        <authorList>
            <person name="Ventura M."/>
            <person name="Milani C."/>
            <person name="Lugli G.A."/>
        </authorList>
    </citation>
    <scope>NUCLEOTIDE SEQUENCE [LARGE SCALE GENOMIC DNA]</scope>
    <source>
        <strain evidence="1 2">DSM 23969</strain>
    </source>
</reference>
<dbReference type="STRING" id="1437608.GCA_000771645_02542"/>
<organism evidence="1 2">
    <name type="scientific">Bifidobacterium biavatii DSM 23969</name>
    <dbReference type="NCBI Taxonomy" id="1437608"/>
    <lineage>
        <taxon>Bacteria</taxon>
        <taxon>Bacillati</taxon>
        <taxon>Actinomycetota</taxon>
        <taxon>Actinomycetes</taxon>
        <taxon>Bifidobacteriales</taxon>
        <taxon>Bifidobacteriaceae</taxon>
        <taxon>Bifidobacterium</taxon>
    </lineage>
</organism>
<protein>
    <submittedName>
        <fullName evidence="1">Uncharacterized protein</fullName>
    </submittedName>
</protein>
<keyword evidence="2" id="KW-1185">Reference proteome</keyword>
<dbReference type="OrthoDB" id="3229996at2"/>
<proteinExistence type="predicted"/>
<name>A0A087A1I5_9BIFI</name>